<dbReference type="EMBL" id="JADOER010000011">
    <property type="protein sequence ID" value="MBT9313185.1"/>
    <property type="molecule type" value="Genomic_DNA"/>
</dbReference>
<dbReference type="Proteomes" id="UP001196661">
    <property type="component" value="Unassembled WGS sequence"/>
</dbReference>
<sequence>MYSALTKRLIFPGCGLGKSSMGQPWQRVNNYLHSLQAYQDMSPDLSVRRQVNQALRRHRRPLSAQAWCAECHRATRAQSKTLAFIYRSLKDYSGLEFSLVRPQDRLVDDLQFPLVCWFDWSMRLCDDVVNQFGVDISDHFDETQLDTLADLISCVDDCVRRAA</sequence>
<evidence type="ECO:0000313" key="1">
    <source>
        <dbReference type="EMBL" id="MBT9313185.1"/>
    </source>
</evidence>
<comment type="caution">
    <text evidence="1">The sequence shown here is derived from an EMBL/GenBank/DDBJ whole genome shotgun (WGS) entry which is preliminary data.</text>
</comment>
<name>A0ABS5Y5R0_9CYAN</name>
<evidence type="ECO:0000313" key="2">
    <source>
        <dbReference type="Proteomes" id="UP001196661"/>
    </source>
</evidence>
<accession>A0ABS5Y5R0</accession>
<organism evidence="1 2">
    <name type="scientific">Leptothoe kymatousa TAU-MAC 1615</name>
    <dbReference type="NCBI Taxonomy" id="2364775"/>
    <lineage>
        <taxon>Bacteria</taxon>
        <taxon>Bacillati</taxon>
        <taxon>Cyanobacteriota</taxon>
        <taxon>Cyanophyceae</taxon>
        <taxon>Nodosilineales</taxon>
        <taxon>Cymatolegaceae</taxon>
        <taxon>Leptothoe</taxon>
        <taxon>Leptothoe kymatousa</taxon>
    </lineage>
</organism>
<gene>
    <name evidence="1" type="ORF">IXB28_13280</name>
</gene>
<keyword evidence="2" id="KW-1185">Reference proteome</keyword>
<proteinExistence type="predicted"/>
<reference evidence="1 2" key="1">
    <citation type="journal article" date="2021" name="Mar. Drugs">
        <title>Genome Reduction and Secondary Metabolism of the Marine Sponge-Associated Cyanobacterium Leptothoe.</title>
        <authorList>
            <person name="Konstantinou D."/>
            <person name="Popin R.V."/>
            <person name="Fewer D.P."/>
            <person name="Sivonen K."/>
            <person name="Gkelis S."/>
        </authorList>
    </citation>
    <scope>NUCLEOTIDE SEQUENCE [LARGE SCALE GENOMIC DNA]</scope>
    <source>
        <strain evidence="1 2">TAU-MAC 1615</strain>
    </source>
</reference>
<protein>
    <submittedName>
        <fullName evidence="1">Uncharacterized protein</fullName>
    </submittedName>
</protein>